<reference evidence="9 10" key="1">
    <citation type="submission" date="2019-06" db="EMBL/GenBank/DDBJ databases">
        <title>Whole genome shotgun sequence of Vibrio inusitatus NBRC 102082.</title>
        <authorList>
            <person name="Hosoyama A."/>
            <person name="Uohara A."/>
            <person name="Ohji S."/>
            <person name="Ichikawa N."/>
        </authorList>
    </citation>
    <scope>NUCLEOTIDE SEQUENCE [LARGE SCALE GENOMIC DNA]</scope>
    <source>
        <strain evidence="9 10">NBRC 102082</strain>
    </source>
</reference>
<evidence type="ECO:0000256" key="2">
    <source>
        <dbReference type="ARBA" id="ARBA00007027"/>
    </source>
</evidence>
<keyword evidence="4 8" id="KW-0678">Repressor</keyword>
<accession>A0A4Y3HUB4</accession>
<dbReference type="InterPro" id="IPR013335">
    <property type="entry name" value="Trp_repress_bac"/>
</dbReference>
<evidence type="ECO:0000256" key="6">
    <source>
        <dbReference type="ARBA" id="ARBA00023125"/>
    </source>
</evidence>
<evidence type="ECO:0000256" key="7">
    <source>
        <dbReference type="ARBA" id="ARBA00023163"/>
    </source>
</evidence>
<dbReference type="HAMAP" id="MF_00475">
    <property type="entry name" value="Trp_repressor"/>
    <property type="match status" value="1"/>
</dbReference>
<keyword evidence="3 8" id="KW-0963">Cytoplasm</keyword>
<evidence type="ECO:0000256" key="3">
    <source>
        <dbReference type="ARBA" id="ARBA00022490"/>
    </source>
</evidence>
<dbReference type="AlphaFoldDB" id="A0A4Y3HUB4"/>
<dbReference type="GO" id="GO:0005737">
    <property type="term" value="C:cytoplasm"/>
    <property type="evidence" value="ECO:0007669"/>
    <property type="project" value="UniProtKB-SubCell"/>
</dbReference>
<keyword evidence="7 8" id="KW-0804">Transcription</keyword>
<keyword evidence="10" id="KW-1185">Reference proteome</keyword>
<dbReference type="PANTHER" id="PTHR38025">
    <property type="entry name" value="TRP OPERON REPRESSOR"/>
    <property type="match status" value="1"/>
</dbReference>
<protein>
    <recommendedName>
        <fullName evidence="8">Trp operon repressor homolog</fullName>
    </recommendedName>
</protein>
<comment type="similarity">
    <text evidence="2 8">Belongs to the TrpR family.</text>
</comment>
<dbReference type="NCBIfam" id="TIGR01321">
    <property type="entry name" value="TrpR"/>
    <property type="match status" value="1"/>
</dbReference>
<dbReference type="SUPFAM" id="SSF48295">
    <property type="entry name" value="TrpR-like"/>
    <property type="match status" value="1"/>
</dbReference>
<evidence type="ECO:0000256" key="8">
    <source>
        <dbReference type="HAMAP-Rule" id="MF_00475"/>
    </source>
</evidence>
<comment type="caution">
    <text evidence="9">The sequence shown here is derived from an EMBL/GenBank/DDBJ whole genome shotgun (WGS) entry which is preliminary data.</text>
</comment>
<dbReference type="PANTHER" id="PTHR38025:SF1">
    <property type="entry name" value="TRP OPERON REPRESSOR"/>
    <property type="match status" value="1"/>
</dbReference>
<evidence type="ECO:0000313" key="9">
    <source>
        <dbReference type="EMBL" id="GEA50648.1"/>
    </source>
</evidence>
<sequence>MNSVEQEWQKLLFTIAKATEEGEHQTLLSIMLTPDEKEALVTRAKILHKLLNEKCSQRQISQDLGVGIATVTRGSNELKRHSEEEQELVSRLLKPFIE</sequence>
<evidence type="ECO:0000256" key="4">
    <source>
        <dbReference type="ARBA" id="ARBA00022491"/>
    </source>
</evidence>
<dbReference type="Gene3D" id="1.10.1270.10">
    <property type="entry name" value="TrpR-like"/>
    <property type="match status" value="1"/>
</dbReference>
<gene>
    <name evidence="8 9" type="primary">trpR</name>
    <name evidence="9" type="ORF">VIN01S_14520</name>
</gene>
<evidence type="ECO:0000313" key="10">
    <source>
        <dbReference type="Proteomes" id="UP000318717"/>
    </source>
</evidence>
<dbReference type="InterPro" id="IPR000831">
    <property type="entry name" value="Trp_repress"/>
</dbReference>
<comment type="subcellular location">
    <subcellularLocation>
        <location evidence="1 8">Cytoplasm</location>
    </subcellularLocation>
</comment>
<comment type="function">
    <text evidence="8">This protein is an aporepressor. When complexed with L-tryptophan it binds the operator region of the trp operon and prevents the initiation of transcription.</text>
</comment>
<dbReference type="Pfam" id="PF01371">
    <property type="entry name" value="Trp_repressor"/>
    <property type="match status" value="1"/>
</dbReference>
<evidence type="ECO:0000256" key="1">
    <source>
        <dbReference type="ARBA" id="ARBA00004496"/>
    </source>
</evidence>
<evidence type="ECO:0000256" key="5">
    <source>
        <dbReference type="ARBA" id="ARBA00023015"/>
    </source>
</evidence>
<dbReference type="RefSeq" id="WP_141345005.1">
    <property type="nucleotide sequence ID" value="NZ_BJLF01000005.1"/>
</dbReference>
<dbReference type="InterPro" id="IPR010921">
    <property type="entry name" value="Trp_repressor/repl_initiator"/>
</dbReference>
<dbReference type="GO" id="GO:0045892">
    <property type="term" value="P:negative regulation of DNA-templated transcription"/>
    <property type="evidence" value="ECO:0007669"/>
    <property type="project" value="UniProtKB-UniRule"/>
</dbReference>
<name>A0A4Y3HUB4_9VIBR</name>
<dbReference type="EMBL" id="BJLF01000005">
    <property type="protein sequence ID" value="GEA50648.1"/>
    <property type="molecule type" value="Genomic_DNA"/>
</dbReference>
<feature type="DNA-binding region" evidence="8">
    <location>
        <begin position="57"/>
        <end position="80"/>
    </location>
</feature>
<keyword evidence="5 8" id="KW-0805">Transcription regulation</keyword>
<comment type="subunit">
    <text evidence="8">Homodimer.</text>
</comment>
<dbReference type="InterPro" id="IPR038116">
    <property type="entry name" value="TrpR-like_sf"/>
</dbReference>
<keyword evidence="6 8" id="KW-0238">DNA-binding</keyword>
<dbReference type="GO" id="GO:0003700">
    <property type="term" value="F:DNA-binding transcription factor activity"/>
    <property type="evidence" value="ECO:0007669"/>
    <property type="project" value="UniProtKB-UniRule"/>
</dbReference>
<dbReference type="PIRSF" id="PIRSF003196">
    <property type="entry name" value="Trp_repressor"/>
    <property type="match status" value="1"/>
</dbReference>
<proteinExistence type="inferred from homology"/>
<dbReference type="GO" id="GO:0043565">
    <property type="term" value="F:sequence-specific DNA binding"/>
    <property type="evidence" value="ECO:0007669"/>
    <property type="project" value="UniProtKB-UniRule"/>
</dbReference>
<dbReference type="OrthoDB" id="5704033at2"/>
<organism evidence="9 10">
    <name type="scientific">Vibrio inusitatus NBRC 102082</name>
    <dbReference type="NCBI Taxonomy" id="1219070"/>
    <lineage>
        <taxon>Bacteria</taxon>
        <taxon>Pseudomonadati</taxon>
        <taxon>Pseudomonadota</taxon>
        <taxon>Gammaproteobacteria</taxon>
        <taxon>Vibrionales</taxon>
        <taxon>Vibrionaceae</taxon>
        <taxon>Vibrio</taxon>
    </lineage>
</organism>
<dbReference type="Proteomes" id="UP000318717">
    <property type="component" value="Unassembled WGS sequence"/>
</dbReference>